<keyword evidence="3" id="KW-1185">Reference proteome</keyword>
<name>A0A1W6LG02_9BURK</name>
<dbReference type="Pfam" id="PF02464">
    <property type="entry name" value="CinA"/>
    <property type="match status" value="1"/>
</dbReference>
<proteinExistence type="predicted"/>
<dbReference type="InterPro" id="IPR036653">
    <property type="entry name" value="CinA-like_C"/>
</dbReference>
<dbReference type="STRING" id="946333.A4W93_26735"/>
<reference evidence="2 3" key="1">
    <citation type="submission" date="2016-04" db="EMBL/GenBank/DDBJ databases">
        <title>Complete genome sequence of natural rubber-degrading, novel Gram-negative bacterium, Rhizobacter gummiphilus strain NS21.</title>
        <authorList>
            <person name="Tabata M."/>
            <person name="Kasai D."/>
            <person name="Fukuda M."/>
        </authorList>
    </citation>
    <scope>NUCLEOTIDE SEQUENCE [LARGE SCALE GENOMIC DNA]</scope>
    <source>
        <strain evidence="2 3">NS21</strain>
    </source>
</reference>
<gene>
    <name evidence="2" type="ORF">A4W93_26735</name>
</gene>
<evidence type="ECO:0000313" key="3">
    <source>
        <dbReference type="Proteomes" id="UP000193427"/>
    </source>
</evidence>
<dbReference type="AlphaFoldDB" id="A0A1W6LG02"/>
<sequence>MEVGGVSSVDPIEAVEADVRALAAALLARGVRLVTAESCTGGLIAAACTAIAGSSDWFDRGVVTYSNDAKTDLLGVPGATLRRHGAVSRPVALAMAQGALARAPAGLALAVTGIAGPGGGSPDKPVGTVWLAWAVTGQPAEAVLLQLAGDRASIRLQTVRHALQAGLKAL</sequence>
<accession>A0A1W6LG02</accession>
<organism evidence="2 3">
    <name type="scientific">Piscinibacter gummiphilus</name>
    <dbReference type="NCBI Taxonomy" id="946333"/>
    <lineage>
        <taxon>Bacteria</taxon>
        <taxon>Pseudomonadati</taxon>
        <taxon>Pseudomonadota</taxon>
        <taxon>Betaproteobacteria</taxon>
        <taxon>Burkholderiales</taxon>
        <taxon>Sphaerotilaceae</taxon>
        <taxon>Piscinibacter</taxon>
    </lineage>
</organism>
<dbReference type="InterPro" id="IPR008136">
    <property type="entry name" value="CinA_C"/>
</dbReference>
<evidence type="ECO:0000259" key="1">
    <source>
        <dbReference type="Pfam" id="PF02464"/>
    </source>
</evidence>
<evidence type="ECO:0000313" key="2">
    <source>
        <dbReference type="EMBL" id="ARN23212.1"/>
    </source>
</evidence>
<dbReference type="Gene3D" id="3.90.950.20">
    <property type="entry name" value="CinA-like"/>
    <property type="match status" value="1"/>
</dbReference>
<dbReference type="EMBL" id="CP015118">
    <property type="protein sequence ID" value="ARN23212.1"/>
    <property type="molecule type" value="Genomic_DNA"/>
</dbReference>
<protein>
    <submittedName>
        <fullName evidence="2">Damage-inducible protein CinA</fullName>
    </submittedName>
</protein>
<dbReference type="SUPFAM" id="SSF142433">
    <property type="entry name" value="CinA-like"/>
    <property type="match status" value="1"/>
</dbReference>
<dbReference type="NCBIfam" id="TIGR00199">
    <property type="entry name" value="PncC_domain"/>
    <property type="match status" value="1"/>
</dbReference>
<dbReference type="Proteomes" id="UP000193427">
    <property type="component" value="Chromosome"/>
</dbReference>
<feature type="domain" description="CinA C-terminal" evidence="1">
    <location>
        <begin position="21"/>
        <end position="165"/>
    </location>
</feature>
<dbReference type="KEGG" id="rgu:A4W93_26735"/>